<sequence>MFCNFRWDDTRACRALSAIHSINNSGRARQRRRVRGVARAGRVGTTSSAVLAHQSQRGITTPRLLHIVVDWRIRPLSDRLTRNVGRCRVVVTQGRPGSGRNLWPKPLKDPVERACTIGSGSVRFLALTQHLVGAVRWGYKIVRCWRHCKAPEEEQPVDKVWASCGCERCSPHGLWLWRLMTVRRPWRKDFRELAKPFGGAQTTTIYSAFGMCCA</sequence>
<dbReference type="Proteomes" id="UP000254084">
    <property type="component" value="Unassembled WGS sequence"/>
</dbReference>
<dbReference type="EMBL" id="UGUW01000004">
    <property type="protein sequence ID" value="SUD59327.1"/>
    <property type="molecule type" value="Genomic_DNA"/>
</dbReference>
<name>A0A061CZH1_ECTOL</name>
<evidence type="ECO:0000313" key="1">
    <source>
        <dbReference type="EMBL" id="SUD59327.1"/>
    </source>
</evidence>
<dbReference type="AlphaFoldDB" id="A0A061CZH1"/>
<evidence type="ECO:0000313" key="2">
    <source>
        <dbReference type="Proteomes" id="UP000254084"/>
    </source>
</evidence>
<proteinExistence type="predicted"/>
<organism evidence="1 2">
    <name type="scientific">Ectopseudomonas oleovorans</name>
    <name type="common">Pseudomonas oleovorans</name>
    <dbReference type="NCBI Taxonomy" id="301"/>
    <lineage>
        <taxon>Bacteria</taxon>
        <taxon>Pseudomonadati</taxon>
        <taxon>Pseudomonadota</taxon>
        <taxon>Gammaproteobacteria</taxon>
        <taxon>Pseudomonadales</taxon>
        <taxon>Pseudomonadaceae</taxon>
        <taxon>Ectopseudomonas</taxon>
    </lineage>
</organism>
<accession>A0A061CZH1</accession>
<protein>
    <submittedName>
        <fullName evidence="1">Uncharacterized protein</fullName>
    </submittedName>
</protein>
<gene>
    <name evidence="1" type="ORF">NCTC10860_01602</name>
</gene>
<reference evidence="1 2" key="1">
    <citation type="submission" date="2018-06" db="EMBL/GenBank/DDBJ databases">
        <authorList>
            <consortium name="Pathogen Informatics"/>
            <person name="Doyle S."/>
        </authorList>
    </citation>
    <scope>NUCLEOTIDE SEQUENCE [LARGE SCALE GENOMIC DNA]</scope>
    <source>
        <strain evidence="1 2">NCTC10860</strain>
    </source>
</reference>